<dbReference type="InterPro" id="IPR021109">
    <property type="entry name" value="Peptidase_aspartic_dom_sf"/>
</dbReference>
<dbReference type="InterPro" id="IPR000477">
    <property type="entry name" value="RT_dom"/>
</dbReference>
<dbReference type="Pfam" id="PF00665">
    <property type="entry name" value="rve"/>
    <property type="match status" value="1"/>
</dbReference>
<evidence type="ECO:0000256" key="1">
    <source>
        <dbReference type="SAM" id="MobiDB-lite"/>
    </source>
</evidence>
<dbReference type="CDD" id="cd01647">
    <property type="entry name" value="RT_LTR"/>
    <property type="match status" value="1"/>
</dbReference>
<dbReference type="EMBL" id="CACRXK020005885">
    <property type="protein sequence ID" value="CAB4007711.1"/>
    <property type="molecule type" value="Genomic_DNA"/>
</dbReference>
<dbReference type="AlphaFoldDB" id="A0A6S7IPL4"/>
<protein>
    <submittedName>
        <fullName evidence="2">Transposon Ty3-G Gag-Pol poly</fullName>
    </submittedName>
</protein>
<dbReference type="InterPro" id="IPR043502">
    <property type="entry name" value="DNA/RNA_pol_sf"/>
</dbReference>
<dbReference type="Pfam" id="PF17921">
    <property type="entry name" value="Integrase_H2C2"/>
    <property type="match status" value="1"/>
</dbReference>
<dbReference type="FunFam" id="3.30.420.10:FF:000063">
    <property type="entry name" value="Retrovirus-related Pol polyprotein from transposon 297-like Protein"/>
    <property type="match status" value="1"/>
</dbReference>
<dbReference type="InterPro" id="IPR041588">
    <property type="entry name" value="Integrase_H2C2"/>
</dbReference>
<dbReference type="PANTHER" id="PTHR37984">
    <property type="entry name" value="PROTEIN CBG26694"/>
    <property type="match status" value="1"/>
</dbReference>
<dbReference type="FunFam" id="3.30.70.270:FF:000026">
    <property type="entry name" value="Transposon Ty3-G Gag-Pol polyprotein"/>
    <property type="match status" value="1"/>
</dbReference>
<feature type="compositionally biased region" description="Polar residues" evidence="1">
    <location>
        <begin position="1202"/>
        <end position="1218"/>
    </location>
</feature>
<dbReference type="InterPro" id="IPR012337">
    <property type="entry name" value="RNaseH-like_sf"/>
</dbReference>
<dbReference type="InterPro" id="IPR041577">
    <property type="entry name" value="RT_RNaseH_2"/>
</dbReference>
<dbReference type="Proteomes" id="UP001152795">
    <property type="component" value="Unassembled WGS sequence"/>
</dbReference>
<evidence type="ECO:0000313" key="3">
    <source>
        <dbReference type="Proteomes" id="UP001152795"/>
    </source>
</evidence>
<feature type="region of interest" description="Disordered" evidence="1">
    <location>
        <begin position="1168"/>
        <end position="1244"/>
    </location>
</feature>
<dbReference type="Pfam" id="PF00078">
    <property type="entry name" value="RVT_1"/>
    <property type="match status" value="1"/>
</dbReference>
<dbReference type="InterPro" id="IPR001584">
    <property type="entry name" value="Integrase_cat-core"/>
</dbReference>
<dbReference type="GO" id="GO:0015074">
    <property type="term" value="P:DNA integration"/>
    <property type="evidence" value="ECO:0007669"/>
    <property type="project" value="InterPro"/>
</dbReference>
<sequence length="1244" mass="142347">MFLHAVGPEGLKAYNTMTFEDEPTLQSILSNFEQLAIGTLNETYERYIFNRRNQEPDESIAQYITTLRALSRTCNFGDLHDSLLRDRIVLGVNDPNTRKKLLQERDLSLDRCIDICKGAEATKHQIKAMGEEGKIQQMRKNFEKKKRQYNPVQKEQYSGIRECKFCGRKHEMVKSKCPALGKTCNLCKRSNHFAAKCPRKDKKIRIVEETDSSELSSETEFISTVSRINSLGGKSSAAIYANMLIDNQPVKFQVDCGASVNTISKRLVQGKKIDNGPVSLRMWNSSKVQAIGTCRLKVINPSNNRKYSIEFVVVDNDNLTPLLGSEASQQMGLITVNTDKFVCMNVITGLPQSETKSIRDEFADIFDGSLGTFPGTVHLETDSSVTPIYSTTPTSTSRYKRPVKGRKSGKLRVCIDPKPLNKALKREHYHLQVLDDVLPSLNKAKVFTKLDLASAFWHIQLDEESSFLTTFNTPFERYRWLRLPFGIKVSSEIFQKHLNQVLEGLVGVVCIADDIVVYGCGETMEEAQRNHDNNLTNVLKRCREKNVKLSYEKSMFNRAEIPFMGHLITKEGLKPDPAKIDAVANMTKPTDVKSIQRFIGFVTYLSRFLPDLSDRLEPLRQLVKTNQAWNQTHDEIFEDVKRLITTSPVLAYYNPEEDLVIQCDSSGTGVGAALMQNDQPIAYASRALGDTETRYAPIEKEMLAVVYSLERFHQYTYGRHTVVYSDHKPLEMILKKPLIKAPKRLQNMILRVQKYDFTLFYKPGKTMYLADTLSRAHTTDDKDPIMDQADVNVVTYLPMSEERLSEIKGETACDSTLQLLMTTIANGWPQERSKLPERLMPYWSYRDELAVHDSLVFKGHQVVIPLTLREDMKARIHSAHLGVDGCLRRARLSCFWPRMASDLKQYILACDICRTYGTCQQKEPLHPHEEVTRPWEKVGSDLFTLEGRTYLVTVDYYSNFWEIDYLPTITSVAVINKTKAHFARYGSPSVLVSDNGPQYVSESFERFAKVWDFEHRTTSPRHSKSNGKVESAVKTAKRLLRKSMDAKTDQYMALLDHRNTPTQGLTSSPVQRFMSRRTRTTIPTTVELLEPQVIKETDRQQSRVKKQMIYYNTGAKPLPPLKVGDVVRMRPYQLGDKKWKKAIVKEKLDFRSYMISVNGQIYRRNRVETEETPDNTRSVHWPRFSTKKASDACENPERQELAKQNLTDNSKANASLRSNVEMPGTKYYRTRSGRQVKPPQRLDL</sequence>
<dbReference type="CDD" id="cd09274">
    <property type="entry name" value="RNase_HI_RT_Ty3"/>
    <property type="match status" value="1"/>
</dbReference>
<dbReference type="PROSITE" id="PS50878">
    <property type="entry name" value="RT_POL"/>
    <property type="match status" value="1"/>
</dbReference>
<dbReference type="Gene3D" id="3.30.420.10">
    <property type="entry name" value="Ribonuclease H-like superfamily/Ribonuclease H"/>
    <property type="match status" value="1"/>
</dbReference>
<dbReference type="Gene3D" id="2.40.70.10">
    <property type="entry name" value="Acid Proteases"/>
    <property type="match status" value="1"/>
</dbReference>
<dbReference type="Gene3D" id="1.10.340.70">
    <property type="match status" value="1"/>
</dbReference>
<dbReference type="PANTHER" id="PTHR37984:SF8">
    <property type="entry name" value="CCHC-TYPE DOMAIN-CONTAINING PROTEIN"/>
    <property type="match status" value="1"/>
</dbReference>
<dbReference type="Pfam" id="PF13975">
    <property type="entry name" value="gag-asp_proteas"/>
    <property type="match status" value="1"/>
</dbReference>
<accession>A0A6S7IPL4</accession>
<dbReference type="Gene3D" id="3.30.70.270">
    <property type="match status" value="2"/>
</dbReference>
<name>A0A6S7IPL4_PARCT</name>
<proteinExistence type="predicted"/>
<dbReference type="GO" id="GO:0003676">
    <property type="term" value="F:nucleic acid binding"/>
    <property type="evidence" value="ECO:0007669"/>
    <property type="project" value="InterPro"/>
</dbReference>
<dbReference type="PROSITE" id="PS50994">
    <property type="entry name" value="INTEGRASE"/>
    <property type="match status" value="1"/>
</dbReference>
<comment type="caution">
    <text evidence="2">The sequence shown here is derived from an EMBL/GenBank/DDBJ whole genome shotgun (WGS) entry which is preliminary data.</text>
</comment>
<dbReference type="InterPro" id="IPR036397">
    <property type="entry name" value="RNaseH_sf"/>
</dbReference>
<gene>
    <name evidence="2" type="ORF">PACLA_8A069281</name>
</gene>
<dbReference type="InterPro" id="IPR050951">
    <property type="entry name" value="Retrovirus_Pol_polyprotein"/>
</dbReference>
<dbReference type="SUPFAM" id="SSF50630">
    <property type="entry name" value="Acid proteases"/>
    <property type="match status" value="1"/>
</dbReference>
<dbReference type="SUPFAM" id="SSF56672">
    <property type="entry name" value="DNA/RNA polymerases"/>
    <property type="match status" value="1"/>
</dbReference>
<organism evidence="2 3">
    <name type="scientific">Paramuricea clavata</name>
    <name type="common">Red gorgonian</name>
    <name type="synonym">Violescent sea-whip</name>
    <dbReference type="NCBI Taxonomy" id="317549"/>
    <lineage>
        <taxon>Eukaryota</taxon>
        <taxon>Metazoa</taxon>
        <taxon>Cnidaria</taxon>
        <taxon>Anthozoa</taxon>
        <taxon>Octocorallia</taxon>
        <taxon>Malacalcyonacea</taxon>
        <taxon>Plexauridae</taxon>
        <taxon>Paramuricea</taxon>
    </lineage>
</organism>
<dbReference type="FunFam" id="3.10.20.370:FF:000001">
    <property type="entry name" value="Retrovirus-related Pol polyprotein from transposon 17.6-like protein"/>
    <property type="match status" value="1"/>
</dbReference>
<reference evidence="2" key="1">
    <citation type="submission" date="2020-04" db="EMBL/GenBank/DDBJ databases">
        <authorList>
            <person name="Alioto T."/>
            <person name="Alioto T."/>
            <person name="Gomez Garrido J."/>
        </authorList>
    </citation>
    <scope>NUCLEOTIDE SEQUENCE</scope>
    <source>
        <strain evidence="2">A484AB</strain>
    </source>
</reference>
<dbReference type="CDD" id="cd05481">
    <property type="entry name" value="retropepsin_like_LTR_1"/>
    <property type="match status" value="1"/>
</dbReference>
<dbReference type="InterPro" id="IPR043128">
    <property type="entry name" value="Rev_trsase/Diguanyl_cyclase"/>
</dbReference>
<keyword evidence="3" id="KW-1185">Reference proteome</keyword>
<dbReference type="Pfam" id="PF17919">
    <property type="entry name" value="RT_RNaseH_2"/>
    <property type="match status" value="1"/>
</dbReference>
<evidence type="ECO:0000313" key="2">
    <source>
        <dbReference type="EMBL" id="CAB4007711.1"/>
    </source>
</evidence>
<dbReference type="FunFam" id="1.10.340.70:FF:000003">
    <property type="entry name" value="Protein CBG25708"/>
    <property type="match status" value="1"/>
</dbReference>
<dbReference type="OrthoDB" id="5968803at2759"/>
<feature type="compositionally biased region" description="Basic and acidic residues" evidence="1">
    <location>
        <begin position="1188"/>
        <end position="1201"/>
    </location>
</feature>
<dbReference type="SUPFAM" id="SSF53098">
    <property type="entry name" value="Ribonuclease H-like"/>
    <property type="match status" value="1"/>
</dbReference>